<dbReference type="AlphaFoldDB" id="A0A644Z7N6"/>
<sequence length="103" mass="10785">MIMVLFSNGTEGVPALLEVLVGRFIPYVLAISVGDRPIVLFLLGSAPQSMSMLTSGMFRVITAYNKGVSPVCDPTLGFAPASSNITAMSIRLPAEAASRGVQP</sequence>
<reference evidence="1" key="1">
    <citation type="submission" date="2019-08" db="EMBL/GenBank/DDBJ databases">
        <authorList>
            <person name="Kucharzyk K."/>
            <person name="Murdoch R.W."/>
            <person name="Higgins S."/>
            <person name="Loffler F."/>
        </authorList>
    </citation>
    <scope>NUCLEOTIDE SEQUENCE</scope>
</reference>
<organism evidence="1">
    <name type="scientific">bioreactor metagenome</name>
    <dbReference type="NCBI Taxonomy" id="1076179"/>
    <lineage>
        <taxon>unclassified sequences</taxon>
        <taxon>metagenomes</taxon>
        <taxon>ecological metagenomes</taxon>
    </lineage>
</organism>
<comment type="caution">
    <text evidence="1">The sequence shown here is derived from an EMBL/GenBank/DDBJ whole genome shotgun (WGS) entry which is preliminary data.</text>
</comment>
<proteinExistence type="predicted"/>
<protein>
    <submittedName>
        <fullName evidence="1">Uncharacterized protein</fullName>
    </submittedName>
</protein>
<name>A0A644Z7N6_9ZZZZ</name>
<evidence type="ECO:0000313" key="1">
    <source>
        <dbReference type="EMBL" id="MPM36856.1"/>
    </source>
</evidence>
<accession>A0A644Z7N6</accession>
<dbReference type="EMBL" id="VSSQ01007746">
    <property type="protein sequence ID" value="MPM36856.1"/>
    <property type="molecule type" value="Genomic_DNA"/>
</dbReference>
<gene>
    <name evidence="1" type="ORF">SDC9_83460</name>
</gene>